<dbReference type="OrthoDB" id="1445073at2"/>
<feature type="transmembrane region" description="Helical" evidence="1">
    <location>
        <begin position="6"/>
        <end position="21"/>
    </location>
</feature>
<protein>
    <recommendedName>
        <fullName evidence="4">CPBP family intramembrane metalloprotease</fullName>
    </recommendedName>
</protein>
<accession>A0A2N3HH37</accession>
<organism evidence="2 3">
    <name type="scientific">Confluentibacter flavum</name>
    <dbReference type="NCBI Taxonomy" id="1909700"/>
    <lineage>
        <taxon>Bacteria</taxon>
        <taxon>Pseudomonadati</taxon>
        <taxon>Bacteroidota</taxon>
        <taxon>Flavobacteriia</taxon>
        <taxon>Flavobacteriales</taxon>
        <taxon>Flavobacteriaceae</taxon>
        <taxon>Confluentibacter</taxon>
    </lineage>
</organism>
<comment type="caution">
    <text evidence="2">The sequence shown here is derived from an EMBL/GenBank/DDBJ whole genome shotgun (WGS) entry which is preliminary data.</text>
</comment>
<feature type="transmembrane region" description="Helical" evidence="1">
    <location>
        <begin position="75"/>
        <end position="95"/>
    </location>
</feature>
<dbReference type="RefSeq" id="WP_106660700.1">
    <property type="nucleotide sequence ID" value="NZ_PJEO01000052.1"/>
</dbReference>
<name>A0A2N3HH37_9FLAO</name>
<keyword evidence="1" id="KW-0812">Transmembrane</keyword>
<keyword evidence="1" id="KW-1133">Transmembrane helix</keyword>
<gene>
    <name evidence="2" type="ORF">CSW08_15095</name>
</gene>
<reference evidence="2 3" key="1">
    <citation type="submission" date="2017-12" db="EMBL/GenBank/DDBJ databases">
        <title>Confluentibacter flavum sp. nov., isolated from the saline lake.</title>
        <authorList>
            <person name="Yu L."/>
        </authorList>
    </citation>
    <scope>NUCLEOTIDE SEQUENCE [LARGE SCALE GENOMIC DNA]</scope>
    <source>
        <strain evidence="2 3">3B</strain>
    </source>
</reference>
<feature type="transmembrane region" description="Helical" evidence="1">
    <location>
        <begin position="101"/>
        <end position="119"/>
    </location>
</feature>
<dbReference type="EMBL" id="PJEO01000052">
    <property type="protein sequence ID" value="PKQ44118.1"/>
    <property type="molecule type" value="Genomic_DNA"/>
</dbReference>
<evidence type="ECO:0000313" key="2">
    <source>
        <dbReference type="EMBL" id="PKQ44118.1"/>
    </source>
</evidence>
<keyword evidence="1" id="KW-0472">Membrane</keyword>
<evidence type="ECO:0008006" key="4">
    <source>
        <dbReference type="Google" id="ProtNLM"/>
    </source>
</evidence>
<feature type="transmembrane region" description="Helical" evidence="1">
    <location>
        <begin position="28"/>
        <end position="46"/>
    </location>
</feature>
<proteinExistence type="predicted"/>
<sequence length="127" mass="14543">MNDFYIGVIVTIAIIGLLEIFQFLEKRLIGALTLVGIPFIYIGFSWNDVLSLTYAILGAAIFFAFSYFGYKKNFILIIIGLILHGIWDILFPYYSSSAPEGYDIFCLTIDFLLALYFYIRVKPLKLI</sequence>
<evidence type="ECO:0000313" key="3">
    <source>
        <dbReference type="Proteomes" id="UP000233435"/>
    </source>
</evidence>
<dbReference type="Proteomes" id="UP000233435">
    <property type="component" value="Unassembled WGS sequence"/>
</dbReference>
<feature type="transmembrane region" description="Helical" evidence="1">
    <location>
        <begin position="52"/>
        <end position="70"/>
    </location>
</feature>
<dbReference type="InterPro" id="IPR046052">
    <property type="entry name" value="DUF6010"/>
</dbReference>
<dbReference type="Pfam" id="PF19473">
    <property type="entry name" value="DUF6010"/>
    <property type="match status" value="1"/>
</dbReference>
<evidence type="ECO:0000256" key="1">
    <source>
        <dbReference type="SAM" id="Phobius"/>
    </source>
</evidence>
<keyword evidence="3" id="KW-1185">Reference proteome</keyword>
<dbReference type="AlphaFoldDB" id="A0A2N3HH37"/>